<feature type="non-terminal residue" evidence="1">
    <location>
        <position position="1"/>
    </location>
</feature>
<dbReference type="RefSeq" id="WP_234868764.1">
    <property type="nucleotide sequence ID" value="NZ_JAKEVY010000011.1"/>
</dbReference>
<keyword evidence="2" id="KW-1185">Reference proteome</keyword>
<gene>
    <name evidence="1" type="ORF">L0U88_20670</name>
</gene>
<proteinExistence type="predicted"/>
<accession>A0ABS9BPX9</accession>
<reference evidence="1 2" key="1">
    <citation type="submission" date="2022-01" db="EMBL/GenBank/DDBJ databases">
        <title>Flavihumibacter sp. nov., isolated from sediment of a river.</title>
        <authorList>
            <person name="Liu H."/>
        </authorList>
    </citation>
    <scope>NUCLEOTIDE SEQUENCE [LARGE SCALE GENOMIC DNA]</scope>
    <source>
        <strain evidence="1 2">RY-1</strain>
    </source>
</reference>
<sequence length="112" mass="12804">TIPQAICYFLLQSRPSHYVLQYVGYIPCLIENLGVKYNCMQRKRLGDVAVFENRQPVTADKFITNSSLFILLLGVIRWLELKPISEQKVEHIFVAPPYCQTACCTPLLSVNL</sequence>
<comment type="caution">
    <text evidence="1">The sequence shown here is derived from an EMBL/GenBank/DDBJ whole genome shotgun (WGS) entry which is preliminary data.</text>
</comment>
<protein>
    <submittedName>
        <fullName evidence="1">Uncharacterized protein</fullName>
    </submittedName>
</protein>
<name>A0ABS9BPX9_9BACT</name>
<dbReference type="Proteomes" id="UP001200145">
    <property type="component" value="Unassembled WGS sequence"/>
</dbReference>
<organism evidence="1 2">
    <name type="scientific">Flavihumibacter fluminis</name>
    <dbReference type="NCBI Taxonomy" id="2909236"/>
    <lineage>
        <taxon>Bacteria</taxon>
        <taxon>Pseudomonadati</taxon>
        <taxon>Bacteroidota</taxon>
        <taxon>Chitinophagia</taxon>
        <taxon>Chitinophagales</taxon>
        <taxon>Chitinophagaceae</taxon>
        <taxon>Flavihumibacter</taxon>
    </lineage>
</organism>
<dbReference type="EMBL" id="JAKEVY010000011">
    <property type="protein sequence ID" value="MCF1717068.1"/>
    <property type="molecule type" value="Genomic_DNA"/>
</dbReference>
<evidence type="ECO:0000313" key="1">
    <source>
        <dbReference type="EMBL" id="MCF1717068.1"/>
    </source>
</evidence>
<evidence type="ECO:0000313" key="2">
    <source>
        <dbReference type="Proteomes" id="UP001200145"/>
    </source>
</evidence>